<keyword evidence="2" id="KW-1185">Reference proteome</keyword>
<dbReference type="EMBL" id="BMYQ01000002">
    <property type="protein sequence ID" value="GGW26397.1"/>
    <property type="molecule type" value="Genomic_DNA"/>
</dbReference>
<gene>
    <name evidence="1" type="ORF">GCM10011452_13250</name>
</gene>
<organism evidence="1 2">
    <name type="scientific">Gemmobacter lanyuensis</name>
    <dbReference type="NCBI Taxonomy" id="1054497"/>
    <lineage>
        <taxon>Bacteria</taxon>
        <taxon>Pseudomonadati</taxon>
        <taxon>Pseudomonadota</taxon>
        <taxon>Alphaproteobacteria</taxon>
        <taxon>Rhodobacterales</taxon>
        <taxon>Paracoccaceae</taxon>
        <taxon>Gemmobacter</taxon>
    </lineage>
</organism>
<comment type="caution">
    <text evidence="1">The sequence shown here is derived from an EMBL/GenBank/DDBJ whole genome shotgun (WGS) entry which is preliminary data.</text>
</comment>
<dbReference type="InterPro" id="IPR036514">
    <property type="entry name" value="SGNH_hydro_sf"/>
</dbReference>
<dbReference type="AlphaFoldDB" id="A0A918MI30"/>
<dbReference type="RefSeq" id="WP_189633046.1">
    <property type="nucleotide sequence ID" value="NZ_BMYQ01000002.1"/>
</dbReference>
<dbReference type="Proteomes" id="UP000628984">
    <property type="component" value="Unassembled WGS sequence"/>
</dbReference>
<accession>A0A918MI30</accession>
<sequence length="303" mass="33420">MRWLVVLLLGIGVLWWLWSARTLSPAAFAARYTEPLPPQPPAAVYHLGHSLVGRDMPAMLAQLLRHRYHSQLGWGASLNQHWQGAVPGLAEENRPPAYRPAQEALASGEYDAVVLTEMVELRDAIRYHDSARALADWVRLARGARPDVRVYLYESWHRLDDPQGWLERLDRDLPDLWEGALLRRAMAQRDVGTVYVIPAGQVMAALVRRIEAGEVPGLSGRRDLFGLMPDGSPDPIHLNDLGAYVVALTHAAVLTGQSPVGLPHALRRADGTPATAPTAEAARIMQEVVWQVVSRYALTGVSG</sequence>
<evidence type="ECO:0000313" key="1">
    <source>
        <dbReference type="EMBL" id="GGW26397.1"/>
    </source>
</evidence>
<proteinExistence type="predicted"/>
<reference evidence="1" key="1">
    <citation type="journal article" date="2014" name="Int. J. Syst. Evol. Microbiol.">
        <title>Complete genome sequence of Corynebacterium casei LMG S-19264T (=DSM 44701T), isolated from a smear-ripened cheese.</title>
        <authorList>
            <consortium name="US DOE Joint Genome Institute (JGI-PGF)"/>
            <person name="Walter F."/>
            <person name="Albersmeier A."/>
            <person name="Kalinowski J."/>
            <person name="Ruckert C."/>
        </authorList>
    </citation>
    <scope>NUCLEOTIDE SEQUENCE</scope>
    <source>
        <strain evidence="1">KCTC 23714</strain>
    </source>
</reference>
<reference evidence="1" key="2">
    <citation type="submission" date="2020-09" db="EMBL/GenBank/DDBJ databases">
        <authorList>
            <person name="Sun Q."/>
            <person name="Kim S."/>
        </authorList>
    </citation>
    <scope>NUCLEOTIDE SEQUENCE</scope>
    <source>
        <strain evidence="1">KCTC 23714</strain>
    </source>
</reference>
<name>A0A918MI30_9RHOB</name>
<dbReference type="GO" id="GO:0016788">
    <property type="term" value="F:hydrolase activity, acting on ester bonds"/>
    <property type="evidence" value="ECO:0007669"/>
    <property type="project" value="UniProtKB-ARBA"/>
</dbReference>
<evidence type="ECO:0000313" key="2">
    <source>
        <dbReference type="Proteomes" id="UP000628984"/>
    </source>
</evidence>
<dbReference type="Gene3D" id="3.40.50.1110">
    <property type="entry name" value="SGNH hydrolase"/>
    <property type="match status" value="1"/>
</dbReference>
<protein>
    <submittedName>
        <fullName evidence="1">Uncharacterized protein</fullName>
    </submittedName>
</protein>